<keyword evidence="1" id="KW-0175">Coiled coil</keyword>
<feature type="coiled-coil region" evidence="1">
    <location>
        <begin position="45"/>
        <end position="101"/>
    </location>
</feature>
<dbReference type="GO" id="GO:0003677">
    <property type="term" value="F:DNA binding"/>
    <property type="evidence" value="ECO:0007669"/>
    <property type="project" value="InterPro"/>
</dbReference>
<organism evidence="3 4">
    <name type="scientific">Candidatus Lachnoclostridium stercoripullorum</name>
    <dbReference type="NCBI Taxonomy" id="2838635"/>
    <lineage>
        <taxon>Bacteria</taxon>
        <taxon>Bacillati</taxon>
        <taxon>Bacillota</taxon>
        <taxon>Clostridia</taxon>
        <taxon>Lachnospirales</taxon>
        <taxon>Lachnospiraceae</taxon>
    </lineage>
</organism>
<evidence type="ECO:0000256" key="1">
    <source>
        <dbReference type="SAM" id="Coils"/>
    </source>
</evidence>
<gene>
    <name evidence="3" type="ORF">IAA28_02000</name>
</gene>
<name>A0A9D1W2G0_9FIRM</name>
<sequence length="410" mass="48394">MKRYDERVLGKLLDIYERSLLYSGKNKINRTISMAVSQKTLPEYFDESNLQFDAIHQQLEQLEAEGFIRLVWKNRKKGHILEKCELNMERTEDAYRRLRRKPRKQKEEEIVRICGRYRGKDRNLDGFLDWVQSRIEEGASIRRYVDEEEPEAFDRLCRLILQILSNQEECFLRQFSIRLFHDSKTAEKDISRAARVLAEFSLEGRLSDLQEEEILEEYNIYRNPSWLMMKGKGRFRRQTEAGVCDVDLTAFSGGIGLSNRDAGSVCWDPGSRPDAVVTVENLTSFHQWEAGERRALGIYLGGYHNHVKRMFLEKLYQAYPGAEYRHFGDIDCGGFRIWKDLCVKTGIPFQALHMDLETYERYRRFGRQLTEQDRKTLASMMEDPFFEGQRGLFHRMLQLGVKLEQECIPY</sequence>
<evidence type="ECO:0000313" key="4">
    <source>
        <dbReference type="Proteomes" id="UP000886780"/>
    </source>
</evidence>
<feature type="domain" description="Wadjet protein JetD C-terminal" evidence="2">
    <location>
        <begin position="272"/>
        <end position="409"/>
    </location>
</feature>
<dbReference type="InterPro" id="IPR024534">
    <property type="entry name" value="JetD_C"/>
</dbReference>
<evidence type="ECO:0000259" key="2">
    <source>
        <dbReference type="Pfam" id="PF09983"/>
    </source>
</evidence>
<dbReference type="SUPFAM" id="SSF56726">
    <property type="entry name" value="DNA topoisomerase IV, alpha subunit"/>
    <property type="match status" value="1"/>
</dbReference>
<reference evidence="3" key="2">
    <citation type="submission" date="2021-04" db="EMBL/GenBank/DDBJ databases">
        <authorList>
            <person name="Gilroy R."/>
        </authorList>
    </citation>
    <scope>NUCLEOTIDE SEQUENCE</scope>
    <source>
        <strain evidence="3">ChiGjej4B4-12881</strain>
    </source>
</reference>
<dbReference type="AlphaFoldDB" id="A0A9D1W2G0"/>
<comment type="caution">
    <text evidence="3">The sequence shown here is derived from an EMBL/GenBank/DDBJ whole genome shotgun (WGS) entry which is preliminary data.</text>
</comment>
<protein>
    <submittedName>
        <fullName evidence="3">DUF2220 domain-containing protein</fullName>
    </submittedName>
</protein>
<evidence type="ECO:0000313" key="3">
    <source>
        <dbReference type="EMBL" id="HIX51561.1"/>
    </source>
</evidence>
<reference evidence="3" key="1">
    <citation type="journal article" date="2021" name="PeerJ">
        <title>Extensive microbial diversity within the chicken gut microbiome revealed by metagenomics and culture.</title>
        <authorList>
            <person name="Gilroy R."/>
            <person name="Ravi A."/>
            <person name="Getino M."/>
            <person name="Pursley I."/>
            <person name="Horton D.L."/>
            <person name="Alikhan N.F."/>
            <person name="Baker D."/>
            <person name="Gharbi K."/>
            <person name="Hall N."/>
            <person name="Watson M."/>
            <person name="Adriaenssens E.M."/>
            <person name="Foster-Nyarko E."/>
            <person name="Jarju S."/>
            <person name="Secka A."/>
            <person name="Antonio M."/>
            <person name="Oren A."/>
            <person name="Chaudhuri R.R."/>
            <person name="La Ragione R."/>
            <person name="Hildebrand F."/>
            <person name="Pallen M.J."/>
        </authorList>
    </citation>
    <scope>NUCLEOTIDE SEQUENCE</scope>
    <source>
        <strain evidence="3">ChiGjej4B4-12881</strain>
    </source>
</reference>
<dbReference type="Proteomes" id="UP000886780">
    <property type="component" value="Unassembled WGS sequence"/>
</dbReference>
<dbReference type="InterPro" id="IPR036078">
    <property type="entry name" value="Spo11/TopoVI_A_sf"/>
</dbReference>
<dbReference type="Pfam" id="PF09983">
    <property type="entry name" value="JetD_C"/>
    <property type="match status" value="1"/>
</dbReference>
<accession>A0A9D1W2G0</accession>
<dbReference type="Gene3D" id="3.40.1360.10">
    <property type="match status" value="1"/>
</dbReference>
<dbReference type="EMBL" id="DXEU01000036">
    <property type="protein sequence ID" value="HIX51561.1"/>
    <property type="molecule type" value="Genomic_DNA"/>
</dbReference>
<dbReference type="GO" id="GO:0005694">
    <property type="term" value="C:chromosome"/>
    <property type="evidence" value="ECO:0007669"/>
    <property type="project" value="InterPro"/>
</dbReference>
<proteinExistence type="predicted"/>